<evidence type="ECO:0000259" key="3">
    <source>
        <dbReference type="Pfam" id="PF13511"/>
    </source>
</evidence>
<evidence type="ECO:0000313" key="4">
    <source>
        <dbReference type="EMBL" id="ARN74762.1"/>
    </source>
</evidence>
<dbReference type="Pfam" id="PF13511">
    <property type="entry name" value="DUF4124"/>
    <property type="match status" value="1"/>
</dbReference>
<feature type="region of interest" description="Disordered" evidence="1">
    <location>
        <begin position="51"/>
        <end position="89"/>
    </location>
</feature>
<dbReference type="AlphaFoldDB" id="A0A1X9NEA3"/>
<dbReference type="KEGG" id="osg:BST96_11920"/>
<evidence type="ECO:0000313" key="5">
    <source>
        <dbReference type="Proteomes" id="UP000193450"/>
    </source>
</evidence>
<keyword evidence="5" id="KW-1185">Reference proteome</keyword>
<sequence length="274" mass="31033">MVNNDYNNKQINSDLPIMLKIVSTAFALTCLMLTSTAAQADVYSWKDSDGSTVYSDQKTSSKAQSTPSGNTINYYSPPPSKPKPGTTLDEPLATLSIAEDEPAAKPALSEQQCQQQYKLDCDQVTNWRKYALERCGDDPRCEDPEFLDKKYRPRSMEEMQAIARRSSVRNNLQDKKIAQFLTRKYSNYCENQAELYCRSQRSASCDAQMRSYCNDPRGLDDIFARYDNLTPIEKQRIISQAKQLAMENGDNQLNYEQIVAALIDILIQQALLGI</sequence>
<dbReference type="RefSeq" id="WP_169713976.1">
    <property type="nucleotide sequence ID" value="NZ_CP019343.1"/>
</dbReference>
<keyword evidence="2" id="KW-0732">Signal</keyword>
<organism evidence="4 5">
    <name type="scientific">Oceanicoccus sagamiensis</name>
    <dbReference type="NCBI Taxonomy" id="716816"/>
    <lineage>
        <taxon>Bacteria</taxon>
        <taxon>Pseudomonadati</taxon>
        <taxon>Pseudomonadota</taxon>
        <taxon>Gammaproteobacteria</taxon>
        <taxon>Cellvibrionales</taxon>
        <taxon>Spongiibacteraceae</taxon>
        <taxon>Oceanicoccus</taxon>
    </lineage>
</organism>
<gene>
    <name evidence="4" type="ORF">BST96_11920</name>
</gene>
<protein>
    <recommendedName>
        <fullName evidence="3">DUF4124 domain-containing protein</fullName>
    </recommendedName>
</protein>
<feature type="domain" description="DUF4124" evidence="3">
    <location>
        <begin position="30"/>
        <end position="79"/>
    </location>
</feature>
<reference evidence="4 5" key="1">
    <citation type="submission" date="2016-11" db="EMBL/GenBank/DDBJ databases">
        <title>Trade-off between light-utilization and light-protection in marine flavobacteria.</title>
        <authorList>
            <person name="Kumagai Y."/>
        </authorList>
    </citation>
    <scope>NUCLEOTIDE SEQUENCE [LARGE SCALE GENOMIC DNA]</scope>
    <source>
        <strain evidence="4 5">NBRC 107125</strain>
    </source>
</reference>
<dbReference type="InterPro" id="IPR025392">
    <property type="entry name" value="DUF4124"/>
</dbReference>
<feature type="compositionally biased region" description="Polar residues" evidence="1">
    <location>
        <begin position="51"/>
        <end position="73"/>
    </location>
</feature>
<accession>A0A1X9NEA3</accession>
<name>A0A1X9NEA3_9GAMM</name>
<evidence type="ECO:0000256" key="1">
    <source>
        <dbReference type="SAM" id="MobiDB-lite"/>
    </source>
</evidence>
<dbReference type="EMBL" id="CP019343">
    <property type="protein sequence ID" value="ARN74762.1"/>
    <property type="molecule type" value="Genomic_DNA"/>
</dbReference>
<feature type="signal peptide" evidence="2">
    <location>
        <begin position="1"/>
        <end position="40"/>
    </location>
</feature>
<feature type="chain" id="PRO_5012146378" description="DUF4124 domain-containing protein" evidence="2">
    <location>
        <begin position="41"/>
        <end position="274"/>
    </location>
</feature>
<proteinExistence type="predicted"/>
<evidence type="ECO:0000256" key="2">
    <source>
        <dbReference type="SAM" id="SignalP"/>
    </source>
</evidence>
<dbReference type="Proteomes" id="UP000193450">
    <property type="component" value="Chromosome"/>
</dbReference>